<comment type="caution">
    <text evidence="2">The sequence shown here is derived from an EMBL/GenBank/DDBJ whole genome shotgun (WGS) entry which is preliminary data.</text>
</comment>
<protein>
    <recommendedName>
        <fullName evidence="4">DUF998 domain-containing protein</fullName>
    </recommendedName>
</protein>
<feature type="transmembrane region" description="Helical" evidence="1">
    <location>
        <begin position="127"/>
        <end position="145"/>
    </location>
</feature>
<evidence type="ECO:0000256" key="1">
    <source>
        <dbReference type="SAM" id="Phobius"/>
    </source>
</evidence>
<organism evidence="2 3">
    <name type="scientific">Rhizobium halophytocola</name>
    <dbReference type="NCBI Taxonomy" id="735519"/>
    <lineage>
        <taxon>Bacteria</taxon>
        <taxon>Pseudomonadati</taxon>
        <taxon>Pseudomonadota</taxon>
        <taxon>Alphaproteobacteria</taxon>
        <taxon>Hyphomicrobiales</taxon>
        <taxon>Rhizobiaceae</taxon>
        <taxon>Rhizobium/Agrobacterium group</taxon>
        <taxon>Rhizobium</taxon>
    </lineage>
</organism>
<evidence type="ECO:0008006" key="4">
    <source>
        <dbReference type="Google" id="ProtNLM"/>
    </source>
</evidence>
<evidence type="ECO:0000313" key="3">
    <source>
        <dbReference type="Proteomes" id="UP000759443"/>
    </source>
</evidence>
<reference evidence="2 3" key="1">
    <citation type="submission" date="2021-03" db="EMBL/GenBank/DDBJ databases">
        <title>Genomic Encyclopedia of Type Strains, Phase IV (KMG-IV): sequencing the most valuable type-strain genomes for metagenomic binning, comparative biology and taxonomic classification.</title>
        <authorList>
            <person name="Goeker M."/>
        </authorList>
    </citation>
    <scope>NUCLEOTIDE SEQUENCE [LARGE SCALE GENOMIC DNA]</scope>
    <source>
        <strain evidence="2 3">DSM 21600</strain>
    </source>
</reference>
<keyword evidence="3" id="KW-1185">Reference proteome</keyword>
<sequence>MSLASHLPSRSVLLGLCLLIAAGLAGIGMSALPVLQFGGTYADWPLSSVVNPQQLLTLAGLGLLIGQMGMTADGQVPALRRASVSAPRLRWIGCAVLLVGLGLGLAWREPILRLLAPIPGAEVTGFLTGPIAGLLTGLALVLPAGWRARLSLTLILPAAALLALATALSDPTLHAANYMRWALATELWIIAVFALVATLVRHRAAITGGRILASWMIAISLLYGGVEVAVRKTAIAVPYPPVSDSGAYPGFDSLLRRLDGEGN</sequence>
<evidence type="ECO:0000313" key="2">
    <source>
        <dbReference type="EMBL" id="MBP1853557.1"/>
    </source>
</evidence>
<dbReference type="EMBL" id="JAGGJU010000020">
    <property type="protein sequence ID" value="MBP1853557.1"/>
    <property type="molecule type" value="Genomic_DNA"/>
</dbReference>
<feature type="transmembrane region" description="Helical" evidence="1">
    <location>
        <begin position="152"/>
        <end position="169"/>
    </location>
</feature>
<dbReference type="RefSeq" id="WP_209949489.1">
    <property type="nucleotide sequence ID" value="NZ_JAGGJU010000020.1"/>
</dbReference>
<keyword evidence="1" id="KW-1133">Transmembrane helix</keyword>
<keyword evidence="1" id="KW-0812">Transmembrane</keyword>
<feature type="transmembrane region" description="Helical" evidence="1">
    <location>
        <begin position="181"/>
        <end position="200"/>
    </location>
</feature>
<proteinExistence type="predicted"/>
<name>A0ABS4E6I2_9HYPH</name>
<accession>A0ABS4E6I2</accession>
<keyword evidence="1" id="KW-0472">Membrane</keyword>
<feature type="transmembrane region" description="Helical" evidence="1">
    <location>
        <begin position="12"/>
        <end position="35"/>
    </location>
</feature>
<gene>
    <name evidence="2" type="ORF">J2Z17_005019</name>
</gene>
<feature type="transmembrane region" description="Helical" evidence="1">
    <location>
        <begin position="55"/>
        <end position="76"/>
    </location>
</feature>
<feature type="transmembrane region" description="Helical" evidence="1">
    <location>
        <begin position="88"/>
        <end position="107"/>
    </location>
</feature>
<dbReference type="Proteomes" id="UP000759443">
    <property type="component" value="Unassembled WGS sequence"/>
</dbReference>